<dbReference type="Pfam" id="PF00107">
    <property type="entry name" value="ADH_zinc_N"/>
    <property type="match status" value="1"/>
</dbReference>
<dbReference type="InterPro" id="IPR013149">
    <property type="entry name" value="ADH-like_C"/>
</dbReference>
<organism evidence="8 9">
    <name type="scientific">Myceligenerans indicum</name>
    <dbReference type="NCBI Taxonomy" id="2593663"/>
    <lineage>
        <taxon>Bacteria</taxon>
        <taxon>Bacillati</taxon>
        <taxon>Actinomycetota</taxon>
        <taxon>Actinomycetes</taxon>
        <taxon>Micrococcales</taxon>
        <taxon>Promicromonosporaceae</taxon>
        <taxon>Myceligenerans</taxon>
    </lineage>
</organism>
<comment type="cofactor">
    <cofactor evidence="1">
        <name>Zn(2+)</name>
        <dbReference type="ChEBI" id="CHEBI:29105"/>
    </cofactor>
</comment>
<evidence type="ECO:0000256" key="4">
    <source>
        <dbReference type="ARBA" id="ARBA00022833"/>
    </source>
</evidence>
<keyword evidence="5" id="KW-0560">Oxidoreductase</keyword>
<comment type="similarity">
    <text evidence="2">Belongs to the zinc-containing alcohol dehydrogenase family.</text>
</comment>
<name>A0ABS1LG48_9MICO</name>
<comment type="caution">
    <text evidence="8">The sequence shown here is derived from an EMBL/GenBank/DDBJ whole genome shotgun (WGS) entry which is preliminary data.</text>
</comment>
<evidence type="ECO:0000313" key="8">
    <source>
        <dbReference type="EMBL" id="MBL0885118.1"/>
    </source>
</evidence>
<dbReference type="SUPFAM" id="SSF50129">
    <property type="entry name" value="GroES-like"/>
    <property type="match status" value="1"/>
</dbReference>
<dbReference type="RefSeq" id="WP_201844960.1">
    <property type="nucleotide sequence ID" value="NZ_JABBYC010000002.1"/>
</dbReference>
<dbReference type="EMBL" id="JABBYC010000002">
    <property type="protein sequence ID" value="MBL0885118.1"/>
    <property type="molecule type" value="Genomic_DNA"/>
</dbReference>
<dbReference type="InterPro" id="IPR011032">
    <property type="entry name" value="GroES-like_sf"/>
</dbReference>
<feature type="domain" description="Alcohol dehydrogenase-like N-terminal" evidence="7">
    <location>
        <begin position="23"/>
        <end position="112"/>
    </location>
</feature>
<dbReference type="PANTHER" id="PTHR43161:SF23">
    <property type="entry name" value="(R,R)-BUTANEDIOL DEHYDROGENASE-RELATED"/>
    <property type="match status" value="1"/>
</dbReference>
<evidence type="ECO:0000259" key="7">
    <source>
        <dbReference type="Pfam" id="PF08240"/>
    </source>
</evidence>
<dbReference type="Gene3D" id="3.90.180.10">
    <property type="entry name" value="Medium-chain alcohol dehydrogenases, catalytic domain"/>
    <property type="match status" value="2"/>
</dbReference>
<reference evidence="8 9" key="1">
    <citation type="journal article" date="2021" name="Arch. Microbiol.">
        <title>Myceligenerans indicum sp. nov., an actinobacterium isolated from mangrove sediment of Sundarbans, India.</title>
        <authorList>
            <person name="Asha K."/>
            <person name="Bhadury P."/>
        </authorList>
    </citation>
    <scope>NUCLEOTIDE SEQUENCE [LARGE SCALE GENOMIC DNA]</scope>
    <source>
        <strain evidence="8 9">I2</strain>
    </source>
</reference>
<evidence type="ECO:0000256" key="2">
    <source>
        <dbReference type="ARBA" id="ARBA00008072"/>
    </source>
</evidence>
<evidence type="ECO:0000256" key="5">
    <source>
        <dbReference type="ARBA" id="ARBA00023002"/>
    </source>
</evidence>
<evidence type="ECO:0000313" key="9">
    <source>
        <dbReference type="Proteomes" id="UP000675409"/>
    </source>
</evidence>
<proteinExistence type="inferred from homology"/>
<dbReference type="SUPFAM" id="SSF51735">
    <property type="entry name" value="NAD(P)-binding Rossmann-fold domains"/>
    <property type="match status" value="1"/>
</dbReference>
<dbReference type="InterPro" id="IPR036291">
    <property type="entry name" value="NAD(P)-bd_dom_sf"/>
</dbReference>
<feature type="domain" description="Alcohol dehydrogenase-like C-terminal" evidence="6">
    <location>
        <begin position="161"/>
        <end position="291"/>
    </location>
</feature>
<sequence length="338" mass="35046">MRSVHVTAPDTASWVDVDRPEAGPADVLLRMRACGICGSDALYTANGGIPPRLGATPLGHEPAAEVVEVGADVTGLAVGDHVVIDTMALTDGLLGSGGAQGGLSEYVVISGAQAGRQLRVVPKEIPWEVAALNEPMAVASHAVNRTDPRPGAKVVVFGAGPIGLGAVLGYRRRGASHVVVVDIQPSRLDKALQVGADAVINSAEEDAAARLVELHGDGATAFNRGVRPGTDIYLDAAGAPAVPRTVTSIAKHGATFGIVAVHKKPVELDLGSILTSELNLVWSMGYPTEIFEVTDDIIANWRRYAVIVSDTVPFDRALDALELARTPGAADKVVVTFG</sequence>
<keyword evidence="9" id="KW-1185">Reference proteome</keyword>
<evidence type="ECO:0000259" key="6">
    <source>
        <dbReference type="Pfam" id="PF00107"/>
    </source>
</evidence>
<dbReference type="Pfam" id="PF08240">
    <property type="entry name" value="ADH_N"/>
    <property type="match status" value="1"/>
</dbReference>
<dbReference type="Gene3D" id="3.40.50.720">
    <property type="entry name" value="NAD(P)-binding Rossmann-like Domain"/>
    <property type="match status" value="1"/>
</dbReference>
<evidence type="ECO:0000256" key="1">
    <source>
        <dbReference type="ARBA" id="ARBA00001947"/>
    </source>
</evidence>
<protein>
    <submittedName>
        <fullName evidence="8">Zinc-binding dehydrogenase</fullName>
    </submittedName>
</protein>
<dbReference type="PANTHER" id="PTHR43161">
    <property type="entry name" value="SORBITOL DEHYDROGENASE"/>
    <property type="match status" value="1"/>
</dbReference>
<dbReference type="InterPro" id="IPR013154">
    <property type="entry name" value="ADH-like_N"/>
</dbReference>
<dbReference type="Proteomes" id="UP000675409">
    <property type="component" value="Unassembled WGS sequence"/>
</dbReference>
<keyword evidence="4" id="KW-0862">Zinc</keyword>
<keyword evidence="3" id="KW-0479">Metal-binding</keyword>
<evidence type="ECO:0000256" key="3">
    <source>
        <dbReference type="ARBA" id="ARBA00022723"/>
    </source>
</evidence>
<gene>
    <name evidence="8" type="ORF">HGK34_02280</name>
</gene>
<accession>A0ABS1LG48</accession>